<gene>
    <name evidence="3" type="ORF">J2W84_003835</name>
</gene>
<keyword evidence="1" id="KW-1134">Transmembrane beta strand</keyword>
<dbReference type="Pfam" id="PF13715">
    <property type="entry name" value="CarbopepD_reg_2"/>
    <property type="match status" value="1"/>
</dbReference>
<dbReference type="InterPro" id="IPR023997">
    <property type="entry name" value="TonB-dep_OMP_SusC/RagA_CS"/>
</dbReference>
<protein>
    <submittedName>
        <fullName evidence="3">TonB-linked SusC/RagA family outer membrane protein</fullName>
    </submittedName>
</protein>
<evidence type="ECO:0000259" key="2">
    <source>
        <dbReference type="Pfam" id="PF07715"/>
    </source>
</evidence>
<comment type="similarity">
    <text evidence="1">Belongs to the TonB-dependent receptor family.</text>
</comment>
<dbReference type="Gene3D" id="2.60.40.1120">
    <property type="entry name" value="Carboxypeptidase-like, regulatory domain"/>
    <property type="match status" value="1"/>
</dbReference>
<feature type="domain" description="TonB-dependent receptor plug" evidence="2">
    <location>
        <begin position="241"/>
        <end position="348"/>
    </location>
</feature>
<evidence type="ECO:0000313" key="3">
    <source>
        <dbReference type="EMBL" id="MDR6806787.1"/>
    </source>
</evidence>
<accession>A0ABU1R051</accession>
<keyword evidence="1" id="KW-0998">Cell outer membrane</keyword>
<comment type="caution">
    <text evidence="3">The sequence shown here is derived from an EMBL/GenBank/DDBJ whole genome shotgun (WGS) entry which is preliminary data.</text>
</comment>
<dbReference type="NCBIfam" id="TIGR04056">
    <property type="entry name" value="OMP_RagA_SusC"/>
    <property type="match status" value="1"/>
</dbReference>
<dbReference type="NCBIfam" id="TIGR04057">
    <property type="entry name" value="SusC_RagA_signa"/>
    <property type="match status" value="1"/>
</dbReference>
<dbReference type="PROSITE" id="PS00018">
    <property type="entry name" value="EF_HAND_1"/>
    <property type="match status" value="1"/>
</dbReference>
<dbReference type="SUPFAM" id="SSF49464">
    <property type="entry name" value="Carboxypeptidase regulatory domain-like"/>
    <property type="match status" value="1"/>
</dbReference>
<organism evidence="3 4">
    <name type="scientific">Dyadobacter fermentans</name>
    <dbReference type="NCBI Taxonomy" id="94254"/>
    <lineage>
        <taxon>Bacteria</taxon>
        <taxon>Pseudomonadati</taxon>
        <taxon>Bacteroidota</taxon>
        <taxon>Cytophagia</taxon>
        <taxon>Cytophagales</taxon>
        <taxon>Spirosomataceae</taxon>
        <taxon>Dyadobacter</taxon>
    </lineage>
</organism>
<reference evidence="3 4" key="1">
    <citation type="submission" date="2023-07" db="EMBL/GenBank/DDBJ databases">
        <title>Sorghum-associated microbial communities from plants grown in Nebraska, USA.</title>
        <authorList>
            <person name="Schachtman D."/>
        </authorList>
    </citation>
    <scope>NUCLEOTIDE SEQUENCE [LARGE SCALE GENOMIC DNA]</scope>
    <source>
        <strain evidence="3 4">BE57</strain>
    </source>
</reference>
<dbReference type="SUPFAM" id="SSF56935">
    <property type="entry name" value="Porins"/>
    <property type="match status" value="1"/>
</dbReference>
<dbReference type="RefSeq" id="WP_309986128.1">
    <property type="nucleotide sequence ID" value="NZ_JAVDTI010000003.1"/>
</dbReference>
<dbReference type="EMBL" id="JAVDTI010000003">
    <property type="protein sequence ID" value="MDR6806787.1"/>
    <property type="molecule type" value="Genomic_DNA"/>
</dbReference>
<name>A0ABU1R051_9BACT</name>
<dbReference type="PROSITE" id="PS52016">
    <property type="entry name" value="TONB_DEPENDENT_REC_3"/>
    <property type="match status" value="1"/>
</dbReference>
<evidence type="ECO:0000256" key="1">
    <source>
        <dbReference type="PROSITE-ProRule" id="PRU01360"/>
    </source>
</evidence>
<proteinExistence type="inferred from homology"/>
<dbReference type="Pfam" id="PF07715">
    <property type="entry name" value="Plug"/>
    <property type="match status" value="1"/>
</dbReference>
<dbReference type="Proteomes" id="UP001264980">
    <property type="component" value="Unassembled WGS sequence"/>
</dbReference>
<comment type="subcellular location">
    <subcellularLocation>
        <location evidence="1">Cell outer membrane</location>
        <topology evidence="1">Multi-pass membrane protein</topology>
    </subcellularLocation>
</comment>
<sequence length="1185" mass="132210">MKIKTGMGIFTNEKKVFQLLCMTVKQLLIAVLATGLSYASPTYSQELLKQRISISVKNASLKTVLKNIEEQGDLSFSYQKQVVASEEKISLEARNELLEDLLKRVLSPRNISYQVVKSNQIILSKTPEEGKGPTGALPGTVMEPLMEKQIAGKITDEKGEGLPGVSVVLKGTQKGTTSEADGTYRLAIPDNDAVLIFSFVGYVSEERQVGTQSIMNVVLKVDNKALEEVVVTAYGQKQRKEAVVGAVTTIRPGELKIPASNLTTAIAGRLSGVIGYQRSGEPGVDNATFFIRGITTFGYNNSPLILVDNVELTVTDLARLQPDDIESFSILKDASATALYGARGANGVVYVTTKQGKAGKAKINFRVENSVSMPTQNVELADPITYMKLYNEAQLTRDPLAAIKYPQNQIENTGKGNNPYIYPSTDWRDVLFKKYTQNRRANLSVSGGGEVAQYYVATSFSNDNGMLKVDKMNNFNNNVKLNSYSVRSNVNINLSPQTQLIVRLYGNFDDYNGPIDGGSGIYQKALKTSPTSYPAYYAPDKANEATDHILFGNFDQGQYLNPYADMVKGYKQYSRSKMLTQLELAQKLDFVTKGLSVRGMANINRSSYFDVTRAYNPYFYHAGSYDKQSDTYTLNWLNQQASNEFFNEPATEYLNYNPGAKNLESFLYLQGTLDYSRVFREVHSLNATVVTTLQQILKDNSSAGQAQSLQQSLPSRNTGVSGRLSYSFDNRYFAEFNFGYNGSERFHKSKQFGFFPTIGGAWVISNEGFWKPMERIVNKLKIRSSYGLVGNDAIGRPDQRFFFLSEVNLNNSQRGSSFGFNSNYTRNGVSISRYENKDITWETSYQTNLGLEFSIMQKLNVIAEIYKQRRSNILMERASIPSTMGLAVTPSANVGEAKSKGFDLAVDFNQNFKNGAWLVARGNLTMARSVFSIFEEPDYKDRYLSRVGQSISQPRGLIAERLFIDDNDVKNSPRQNFGVYGAGDIKYRDINRDGQITNADFVAIGHPETPEITYGFGLSAGSGQFDLSVFFQGLGRESFFINPVASAPFIDYNKDNNGGNDLFPANLIGENALLKAFADSHWSEENRNIYAVWPRMSTVENQNNSQRSTWFMRDGSFIRLKTLEAGYTVKGRVLENLKVTNFRIYFNGTNLLTFSKFKLWDPEMGGNGLGYPVQKVFNIGLNMNF</sequence>
<dbReference type="InterPro" id="IPR037066">
    <property type="entry name" value="Plug_dom_sf"/>
</dbReference>
<keyword evidence="1" id="KW-0812">Transmembrane</keyword>
<dbReference type="InterPro" id="IPR008969">
    <property type="entry name" value="CarboxyPept-like_regulatory"/>
</dbReference>
<dbReference type="InterPro" id="IPR018247">
    <property type="entry name" value="EF_Hand_1_Ca_BS"/>
</dbReference>
<dbReference type="InterPro" id="IPR023996">
    <property type="entry name" value="TonB-dep_OMP_SusC/RagA"/>
</dbReference>
<keyword evidence="4" id="KW-1185">Reference proteome</keyword>
<dbReference type="InterPro" id="IPR012910">
    <property type="entry name" value="Plug_dom"/>
</dbReference>
<evidence type="ECO:0000313" key="4">
    <source>
        <dbReference type="Proteomes" id="UP001264980"/>
    </source>
</evidence>
<keyword evidence="1" id="KW-0813">Transport</keyword>
<keyword evidence="1" id="KW-0472">Membrane</keyword>
<dbReference type="InterPro" id="IPR039426">
    <property type="entry name" value="TonB-dep_rcpt-like"/>
</dbReference>
<dbReference type="Gene3D" id="2.170.130.10">
    <property type="entry name" value="TonB-dependent receptor, plug domain"/>
    <property type="match status" value="1"/>
</dbReference>